<evidence type="ECO:0000259" key="19">
    <source>
        <dbReference type="SMART" id="SM00482"/>
    </source>
</evidence>
<dbReference type="SMART" id="SM00482">
    <property type="entry name" value="POLAc"/>
    <property type="match status" value="1"/>
</dbReference>
<dbReference type="InterPro" id="IPR020045">
    <property type="entry name" value="DNA_polI_H3TH"/>
</dbReference>
<evidence type="ECO:0000256" key="13">
    <source>
        <dbReference type="ARBA" id="ARBA00023204"/>
    </source>
</evidence>
<dbReference type="SUPFAM" id="SSF47807">
    <property type="entry name" value="5' to 3' exonuclease, C-terminal subdomain"/>
    <property type="match status" value="1"/>
</dbReference>
<keyword evidence="9 16" id="KW-0378">Hydrolase</keyword>
<dbReference type="InterPro" id="IPR002298">
    <property type="entry name" value="DNA_polymerase_A"/>
</dbReference>
<feature type="domain" description="DNA-directed DNA polymerase family A palm" evidence="19">
    <location>
        <begin position="518"/>
        <end position="724"/>
    </location>
</feature>
<evidence type="ECO:0000256" key="12">
    <source>
        <dbReference type="ARBA" id="ARBA00023125"/>
    </source>
</evidence>
<dbReference type="GO" id="GO:0006302">
    <property type="term" value="P:double-strand break repair"/>
    <property type="evidence" value="ECO:0007669"/>
    <property type="project" value="TreeGrafter"/>
</dbReference>
<comment type="similarity">
    <text evidence="1 16">Belongs to the DNA polymerase type-A family.</text>
</comment>
<protein>
    <recommendedName>
        <fullName evidence="3 15">DNA polymerase I</fullName>
        <ecNumber evidence="2 15">2.7.7.7</ecNumber>
    </recommendedName>
</protein>
<evidence type="ECO:0000313" key="21">
    <source>
        <dbReference type="Proteomes" id="UP000808388"/>
    </source>
</evidence>
<evidence type="ECO:0000256" key="1">
    <source>
        <dbReference type="ARBA" id="ARBA00007705"/>
    </source>
</evidence>
<dbReference type="Gene3D" id="3.30.420.10">
    <property type="entry name" value="Ribonuclease H-like superfamily/Ribonuclease H"/>
    <property type="match status" value="1"/>
</dbReference>
<sequence>MSDTILYDEAAVKQRYGLMPDQIIDYKALRGDPSDNIPGVKGIGEKTATDLLQKFGTLEGLYKELADDTRKIKDLPPSLREKLTKFKSDAFLSQKLATIKRDAPVDFDLDKAALHNYDRATVVKMLQDLNFKSLLLKLPEPVEKSTEGKKKGEQGAMALDVSAPAPQKKGHDYILVNDEATFKKFLTALKEQKIFSVDSETTGLNPWEAKILGLSFSWKKGEGWYVVANDAFLAELQPILENPKIQKVGHNMKYDAEILRLNGIDLAPLSFDTMLASYLLNPGTRQHSLDALAFTEFGYEMMPISALIGPKGKKQTTMESVPVEKLSWYSCEDADFTWRLYELLGPKLAKVGITGLFEKIEMPTVEAIIDMELNGVLIDTDFLQTMSKEMKHELKAIERKIYHHAGGEFNISSPIQLKEVLFEKLKISTDKIGRTKTGFSTAADELEKMKDAHPIIPLISQYRELSKLVTTYLDALPQLVNPKTGRVHTSFNQAVAATGRLSSTDPNLQNIPIRTPLGAKIRQAFIADRGCRLISADYSQIELRIIASMANDEQMIASFQKGEDIHVRTAANVHGVPLVKVTHEMRRAAKAINFGIIYGLGYVGLSQGAGISREEAKQFIEKYYAIHKHIKRWIDNTKKLAHAKGYVETLFGRRRYFPEINSSNGMLVAQAERMAINAPIQGTAADLMKLAMIAVHEGLRDVSKDAKLLLTVHDELVVEAPLDEVEKVSKFLKGAMTNVYKLKVPIEVEVGVGKNWGEAK</sequence>
<comment type="function">
    <text evidence="16">In addition to polymerase activity, this DNA polymerase exhibits 3'-5' and 5'-3' exonuclease activity.</text>
</comment>
<dbReference type="Gene3D" id="1.10.150.20">
    <property type="entry name" value="5' to 3' exonuclease, C-terminal subdomain"/>
    <property type="match status" value="2"/>
</dbReference>
<feature type="domain" description="3'-5' exonuclease" evidence="17">
    <location>
        <begin position="173"/>
        <end position="349"/>
    </location>
</feature>
<evidence type="ECO:0000256" key="15">
    <source>
        <dbReference type="NCBIfam" id="TIGR00593"/>
    </source>
</evidence>
<dbReference type="GO" id="GO:0008409">
    <property type="term" value="F:5'-3' exonuclease activity"/>
    <property type="evidence" value="ECO:0007669"/>
    <property type="project" value="UniProtKB-UniRule"/>
</dbReference>
<dbReference type="AlphaFoldDB" id="A0A9D6LQQ5"/>
<evidence type="ECO:0000256" key="3">
    <source>
        <dbReference type="ARBA" id="ARBA00020311"/>
    </source>
</evidence>
<dbReference type="GO" id="GO:0003677">
    <property type="term" value="F:DNA binding"/>
    <property type="evidence" value="ECO:0007669"/>
    <property type="project" value="UniProtKB-UniRule"/>
</dbReference>
<dbReference type="FunFam" id="1.10.150.20:FF:000003">
    <property type="entry name" value="DNA polymerase I"/>
    <property type="match status" value="1"/>
</dbReference>
<dbReference type="FunFam" id="1.10.150.20:FF:000002">
    <property type="entry name" value="DNA polymerase I"/>
    <property type="match status" value="1"/>
</dbReference>
<dbReference type="Pfam" id="PF01612">
    <property type="entry name" value="DNA_pol_A_exo1"/>
    <property type="match status" value="1"/>
</dbReference>
<keyword evidence="12 16" id="KW-0238">DNA-binding</keyword>
<dbReference type="SUPFAM" id="SSF56672">
    <property type="entry name" value="DNA/RNA polymerases"/>
    <property type="match status" value="1"/>
</dbReference>
<keyword evidence="6 16" id="KW-0235">DNA replication</keyword>
<keyword evidence="7" id="KW-0540">Nuclease</keyword>
<dbReference type="SMART" id="SM00279">
    <property type="entry name" value="HhH2"/>
    <property type="match status" value="1"/>
</dbReference>
<keyword evidence="8 16" id="KW-0227">DNA damage</keyword>
<dbReference type="Proteomes" id="UP000808388">
    <property type="component" value="Unassembled WGS sequence"/>
</dbReference>
<keyword evidence="13 16" id="KW-0234">DNA repair</keyword>
<name>A0A9D6LQQ5_9BACT</name>
<evidence type="ECO:0000256" key="11">
    <source>
        <dbReference type="ARBA" id="ARBA00022932"/>
    </source>
</evidence>
<dbReference type="EC" id="2.7.7.7" evidence="2 15"/>
<evidence type="ECO:0000256" key="9">
    <source>
        <dbReference type="ARBA" id="ARBA00022801"/>
    </source>
</evidence>
<keyword evidence="11 16" id="KW-0239">DNA-directed DNA polymerase</keyword>
<keyword evidence="5 16" id="KW-0548">Nucleotidyltransferase</keyword>
<dbReference type="InterPro" id="IPR036279">
    <property type="entry name" value="5-3_exonuclease_C_sf"/>
</dbReference>
<dbReference type="EMBL" id="JACQCQ010000020">
    <property type="protein sequence ID" value="MBI3627973.1"/>
    <property type="molecule type" value="Genomic_DNA"/>
</dbReference>
<evidence type="ECO:0000256" key="4">
    <source>
        <dbReference type="ARBA" id="ARBA00022679"/>
    </source>
</evidence>
<dbReference type="CDD" id="cd09898">
    <property type="entry name" value="H3TH_53EXO"/>
    <property type="match status" value="1"/>
</dbReference>
<dbReference type="Pfam" id="PF00476">
    <property type="entry name" value="DNA_pol_A"/>
    <property type="match status" value="1"/>
</dbReference>
<proteinExistence type="inferred from homology"/>
<comment type="catalytic activity">
    <reaction evidence="14 16">
        <text>DNA(n) + a 2'-deoxyribonucleoside 5'-triphosphate = DNA(n+1) + diphosphate</text>
        <dbReference type="Rhea" id="RHEA:22508"/>
        <dbReference type="Rhea" id="RHEA-COMP:17339"/>
        <dbReference type="Rhea" id="RHEA-COMP:17340"/>
        <dbReference type="ChEBI" id="CHEBI:33019"/>
        <dbReference type="ChEBI" id="CHEBI:61560"/>
        <dbReference type="ChEBI" id="CHEBI:173112"/>
        <dbReference type="EC" id="2.7.7.7"/>
    </reaction>
</comment>
<organism evidence="20 21">
    <name type="scientific">Candidatus Sungiibacteriota bacterium</name>
    <dbReference type="NCBI Taxonomy" id="2750080"/>
    <lineage>
        <taxon>Bacteria</taxon>
        <taxon>Candidatus Sungiibacteriota</taxon>
    </lineage>
</organism>
<dbReference type="InterPro" id="IPR036397">
    <property type="entry name" value="RNaseH_sf"/>
</dbReference>
<dbReference type="NCBIfam" id="TIGR00593">
    <property type="entry name" value="pola"/>
    <property type="match status" value="1"/>
</dbReference>
<dbReference type="CDD" id="cd06139">
    <property type="entry name" value="DNA_polA_I_Ecoli_like_exo"/>
    <property type="match status" value="1"/>
</dbReference>
<dbReference type="InterPro" id="IPR008918">
    <property type="entry name" value="HhH2"/>
</dbReference>
<evidence type="ECO:0000256" key="16">
    <source>
        <dbReference type="RuleBase" id="RU004460"/>
    </source>
</evidence>
<dbReference type="PRINTS" id="PR00868">
    <property type="entry name" value="DNAPOLI"/>
</dbReference>
<evidence type="ECO:0000256" key="5">
    <source>
        <dbReference type="ARBA" id="ARBA00022695"/>
    </source>
</evidence>
<feature type="domain" description="5'-3' exonuclease" evidence="18">
    <location>
        <begin position="1"/>
        <end position="115"/>
    </location>
</feature>
<evidence type="ECO:0000259" key="17">
    <source>
        <dbReference type="SMART" id="SM00474"/>
    </source>
</evidence>
<dbReference type="InterPro" id="IPR012337">
    <property type="entry name" value="RNaseH-like_sf"/>
</dbReference>
<dbReference type="InterPro" id="IPR002562">
    <property type="entry name" value="3'-5'_exonuclease_dom"/>
</dbReference>
<comment type="caution">
    <text evidence="20">The sequence shown here is derived from an EMBL/GenBank/DDBJ whole genome shotgun (WGS) entry which is preliminary data.</text>
</comment>
<evidence type="ECO:0000256" key="2">
    <source>
        <dbReference type="ARBA" id="ARBA00012417"/>
    </source>
</evidence>
<dbReference type="InterPro" id="IPR043502">
    <property type="entry name" value="DNA/RNA_pol_sf"/>
</dbReference>
<dbReference type="InterPro" id="IPR018320">
    <property type="entry name" value="DNA_polymerase_1"/>
</dbReference>
<evidence type="ECO:0000256" key="8">
    <source>
        <dbReference type="ARBA" id="ARBA00022763"/>
    </source>
</evidence>
<keyword evidence="10 16" id="KW-0269">Exonuclease</keyword>
<reference evidence="20" key="1">
    <citation type="submission" date="2020-07" db="EMBL/GenBank/DDBJ databases">
        <title>Huge and variable diversity of episymbiotic CPR bacteria and DPANN archaea in groundwater ecosystems.</title>
        <authorList>
            <person name="He C.Y."/>
            <person name="Keren R."/>
            <person name="Whittaker M."/>
            <person name="Farag I.F."/>
            <person name="Doudna J."/>
            <person name="Cate J.H.D."/>
            <person name="Banfield J.F."/>
        </authorList>
    </citation>
    <scope>NUCLEOTIDE SEQUENCE</scope>
    <source>
        <strain evidence="20">NC_groundwater_972_Pr1_S-0.2um_49_27</strain>
    </source>
</reference>
<dbReference type="InterPro" id="IPR019760">
    <property type="entry name" value="DNA-dir_DNA_pol_A_CS"/>
</dbReference>
<dbReference type="SUPFAM" id="SSF53098">
    <property type="entry name" value="Ribonuclease H-like"/>
    <property type="match status" value="1"/>
</dbReference>
<dbReference type="NCBIfam" id="NF004397">
    <property type="entry name" value="PRK05755.1"/>
    <property type="match status" value="1"/>
</dbReference>
<evidence type="ECO:0000313" key="20">
    <source>
        <dbReference type="EMBL" id="MBI3627973.1"/>
    </source>
</evidence>
<evidence type="ECO:0000256" key="10">
    <source>
        <dbReference type="ARBA" id="ARBA00022839"/>
    </source>
</evidence>
<dbReference type="SMART" id="SM00475">
    <property type="entry name" value="53EXOc"/>
    <property type="match status" value="1"/>
</dbReference>
<dbReference type="FunFam" id="1.20.1060.10:FF:000001">
    <property type="entry name" value="DNA polymerase I"/>
    <property type="match status" value="1"/>
</dbReference>
<dbReference type="PANTHER" id="PTHR10133:SF27">
    <property type="entry name" value="DNA POLYMERASE NU"/>
    <property type="match status" value="1"/>
</dbReference>
<gene>
    <name evidence="16 20" type="primary">polA</name>
    <name evidence="20" type="ORF">HY220_04515</name>
</gene>
<dbReference type="GO" id="GO:0008408">
    <property type="term" value="F:3'-5' exonuclease activity"/>
    <property type="evidence" value="ECO:0007669"/>
    <property type="project" value="UniProtKB-UniRule"/>
</dbReference>
<dbReference type="GO" id="GO:0006261">
    <property type="term" value="P:DNA-templated DNA replication"/>
    <property type="evidence" value="ECO:0007669"/>
    <property type="project" value="UniProtKB-UniRule"/>
</dbReference>
<accession>A0A9D6LQQ5</accession>
<evidence type="ECO:0000256" key="6">
    <source>
        <dbReference type="ARBA" id="ARBA00022705"/>
    </source>
</evidence>
<dbReference type="CDD" id="cd08637">
    <property type="entry name" value="DNA_pol_A_pol_I_C"/>
    <property type="match status" value="1"/>
</dbReference>
<dbReference type="GO" id="GO:0003887">
    <property type="term" value="F:DNA-directed DNA polymerase activity"/>
    <property type="evidence" value="ECO:0007669"/>
    <property type="project" value="UniProtKB-UniRule"/>
</dbReference>
<dbReference type="InterPro" id="IPR001098">
    <property type="entry name" value="DNA-dir_DNA_pol_A_palm_dom"/>
</dbReference>
<evidence type="ECO:0000256" key="14">
    <source>
        <dbReference type="ARBA" id="ARBA00049244"/>
    </source>
</evidence>
<dbReference type="Gene3D" id="3.30.70.370">
    <property type="match status" value="1"/>
</dbReference>
<keyword evidence="4 16" id="KW-0808">Transferase</keyword>
<dbReference type="PANTHER" id="PTHR10133">
    <property type="entry name" value="DNA POLYMERASE I"/>
    <property type="match status" value="1"/>
</dbReference>
<dbReference type="PROSITE" id="PS00447">
    <property type="entry name" value="DNA_POLYMERASE_A"/>
    <property type="match status" value="1"/>
</dbReference>
<dbReference type="Gene3D" id="1.20.1060.10">
    <property type="entry name" value="Taq DNA Polymerase, Chain T, domain 4"/>
    <property type="match status" value="1"/>
</dbReference>
<dbReference type="SMART" id="SM00474">
    <property type="entry name" value="35EXOc"/>
    <property type="match status" value="1"/>
</dbReference>
<evidence type="ECO:0000256" key="7">
    <source>
        <dbReference type="ARBA" id="ARBA00022722"/>
    </source>
</evidence>
<dbReference type="InterPro" id="IPR002421">
    <property type="entry name" value="5-3_exonuclease"/>
</dbReference>
<dbReference type="Pfam" id="PF01367">
    <property type="entry name" value="5_3_exonuc"/>
    <property type="match status" value="1"/>
</dbReference>
<evidence type="ECO:0000259" key="18">
    <source>
        <dbReference type="SMART" id="SM00475"/>
    </source>
</evidence>